<feature type="domain" description="GHMP kinase N-terminal" evidence="13">
    <location>
        <begin position="167"/>
        <end position="231"/>
    </location>
</feature>
<gene>
    <name evidence="14" type="ORF">INT47_007329</name>
</gene>
<dbReference type="NCBIfam" id="TIGR01219">
    <property type="entry name" value="Pmev_kin_ERG8"/>
    <property type="match status" value="1"/>
</dbReference>
<evidence type="ECO:0000256" key="8">
    <source>
        <dbReference type="ARBA" id="ARBA00022840"/>
    </source>
</evidence>
<protein>
    <recommendedName>
        <fullName evidence="3">phosphomevalonate kinase</fullName>
        <ecNumber evidence="3">2.7.4.2</ecNumber>
    </recommendedName>
</protein>
<evidence type="ECO:0000256" key="6">
    <source>
        <dbReference type="ARBA" id="ARBA00022741"/>
    </source>
</evidence>
<dbReference type="UniPathway" id="UPA00057">
    <property type="reaction ID" value="UER00099"/>
</dbReference>
<organism evidence="14 15">
    <name type="scientific">Mucor saturninus</name>
    <dbReference type="NCBI Taxonomy" id="64648"/>
    <lineage>
        <taxon>Eukaryota</taxon>
        <taxon>Fungi</taxon>
        <taxon>Fungi incertae sedis</taxon>
        <taxon>Mucoromycota</taxon>
        <taxon>Mucoromycotina</taxon>
        <taxon>Mucoromycetes</taxon>
        <taxon>Mucorales</taxon>
        <taxon>Mucorineae</taxon>
        <taxon>Mucoraceae</taxon>
        <taxon>Mucor</taxon>
    </lineage>
</organism>
<dbReference type="GO" id="GO:0004631">
    <property type="term" value="F:phosphomevalonate kinase activity"/>
    <property type="evidence" value="ECO:0007669"/>
    <property type="project" value="UniProtKB-EC"/>
</dbReference>
<dbReference type="GO" id="GO:0005524">
    <property type="term" value="F:ATP binding"/>
    <property type="evidence" value="ECO:0007669"/>
    <property type="project" value="UniProtKB-KW"/>
</dbReference>
<dbReference type="GO" id="GO:0019287">
    <property type="term" value="P:isopentenyl diphosphate biosynthetic process, mevalonate pathway"/>
    <property type="evidence" value="ECO:0007669"/>
    <property type="project" value="UniProtKB-UniPathway"/>
</dbReference>
<keyword evidence="7" id="KW-0418">Kinase</keyword>
<dbReference type="Gene3D" id="3.30.70.890">
    <property type="entry name" value="GHMP kinase, C-terminal domain"/>
    <property type="match status" value="1"/>
</dbReference>
<dbReference type="AlphaFoldDB" id="A0A8H7V3Y6"/>
<dbReference type="OrthoDB" id="10262935at2759"/>
<dbReference type="EC" id="2.7.4.2" evidence="3"/>
<sequence>MMTPCTIASAPGKVLLAGGYLVLEQAFTGLVVGTSARFYTVIRPSSQASTTTPGTVTVLSPQFEQASWTYQAIATNENLTFHSITTQSQNKFVETCLKFSLDVILQRIGSQALNEKLAQGIEITIVGANDFYSQRAQLEAKHLENNAESLASLDPFCKTHATLGSVHKTGLGSSAALTTSLVAALLLFFQVVGHELNKKEKTLIHNLAQFVHCFAQGKVGSGFDVSSAVWGSHRYKRFNPAILTPIMDEHVDAAILSKALDADNTEWDNEVAPFTLPPGLDLMLADIDAGSHTPTLVGKVLAWKKANPDEANALWNELGKYNSLVEQHFRQLTSLYHDDGEEYNTTIQTCAQLKCTEWETAVSGKVGKELVSLVHDFNHVRGLLQMMSKLSGVPIEPKEQTHLLDTCTQVPGVVMSGVPGAGGYDAIFCIVLSNQSKHAVRKVWESWKDLSVGPLLSQADSNGVTSVSLLSVPGLADTLTS</sequence>
<comment type="caution">
    <text evidence="14">The sequence shown here is derived from an EMBL/GenBank/DDBJ whole genome shotgun (WGS) entry which is preliminary data.</text>
</comment>
<comment type="similarity">
    <text evidence="2">Belongs to the GHMP kinase family. Mevalonate kinase subfamily.</text>
</comment>
<comment type="catalytic activity">
    <reaction evidence="12">
        <text>(R)-5-phosphomevalonate + ATP = (R)-5-diphosphomevalonate + ADP</text>
        <dbReference type="Rhea" id="RHEA:16341"/>
        <dbReference type="ChEBI" id="CHEBI:30616"/>
        <dbReference type="ChEBI" id="CHEBI:57557"/>
        <dbReference type="ChEBI" id="CHEBI:58146"/>
        <dbReference type="ChEBI" id="CHEBI:456216"/>
        <dbReference type="EC" id="2.7.4.2"/>
    </reaction>
    <physiologicalReaction direction="left-to-right" evidence="12">
        <dbReference type="Rhea" id="RHEA:16342"/>
    </physiologicalReaction>
</comment>
<dbReference type="GO" id="GO:0005777">
    <property type="term" value="C:peroxisome"/>
    <property type="evidence" value="ECO:0007669"/>
    <property type="project" value="TreeGrafter"/>
</dbReference>
<feature type="non-terminal residue" evidence="14">
    <location>
        <position position="1"/>
    </location>
</feature>
<dbReference type="PANTHER" id="PTHR31814:SF2">
    <property type="entry name" value="PHOSPHOMEVALONATE KINASE"/>
    <property type="match status" value="1"/>
</dbReference>
<dbReference type="SUPFAM" id="SSF54211">
    <property type="entry name" value="Ribosomal protein S5 domain 2-like"/>
    <property type="match status" value="1"/>
</dbReference>
<dbReference type="Pfam" id="PF00288">
    <property type="entry name" value="GHMP_kinases_N"/>
    <property type="match status" value="1"/>
</dbReference>
<dbReference type="InterPro" id="IPR014721">
    <property type="entry name" value="Ribsml_uS5_D2-typ_fold_subgr"/>
</dbReference>
<keyword evidence="10" id="KW-0443">Lipid metabolism</keyword>
<comment type="pathway">
    <text evidence="1">Isoprenoid biosynthesis; isopentenyl diphosphate biosynthesis via mevalonate pathway; isopentenyl diphosphate from (R)-mevalonate: step 2/3.</text>
</comment>
<keyword evidence="5" id="KW-0808">Transferase</keyword>
<dbReference type="InterPro" id="IPR036554">
    <property type="entry name" value="GHMP_kinase_C_sf"/>
</dbReference>
<dbReference type="InterPro" id="IPR006204">
    <property type="entry name" value="GHMP_kinase_N_dom"/>
</dbReference>
<dbReference type="Gene3D" id="3.30.230.10">
    <property type="match status" value="1"/>
</dbReference>
<dbReference type="InterPro" id="IPR016005">
    <property type="entry name" value="Erg8"/>
</dbReference>
<keyword evidence="11" id="KW-0753">Steroid metabolism</keyword>
<accession>A0A8H7V3Y6</accession>
<reference evidence="14" key="1">
    <citation type="submission" date="2020-12" db="EMBL/GenBank/DDBJ databases">
        <title>Metabolic potential, ecology and presence of endohyphal bacteria is reflected in genomic diversity of Mucoromycotina.</title>
        <authorList>
            <person name="Muszewska A."/>
            <person name="Okrasinska A."/>
            <person name="Steczkiewicz K."/>
            <person name="Drgas O."/>
            <person name="Orlowska M."/>
            <person name="Perlinska-Lenart U."/>
            <person name="Aleksandrzak-Piekarczyk T."/>
            <person name="Szatraj K."/>
            <person name="Zielenkiewicz U."/>
            <person name="Pilsyk S."/>
            <person name="Malc E."/>
            <person name="Mieczkowski P."/>
            <person name="Kruszewska J.S."/>
            <person name="Biernat P."/>
            <person name="Pawlowska J."/>
        </authorList>
    </citation>
    <scope>NUCLEOTIDE SEQUENCE</scope>
    <source>
        <strain evidence="14">WA0000017839</strain>
    </source>
</reference>
<evidence type="ECO:0000256" key="3">
    <source>
        <dbReference type="ARBA" id="ARBA00012958"/>
    </source>
</evidence>
<evidence type="ECO:0000259" key="13">
    <source>
        <dbReference type="Pfam" id="PF00288"/>
    </source>
</evidence>
<evidence type="ECO:0000256" key="9">
    <source>
        <dbReference type="ARBA" id="ARBA00022955"/>
    </source>
</evidence>
<dbReference type="GO" id="GO:0006696">
    <property type="term" value="P:ergosterol biosynthetic process"/>
    <property type="evidence" value="ECO:0007669"/>
    <property type="project" value="TreeGrafter"/>
</dbReference>
<dbReference type="PIRSF" id="PIRSF017288">
    <property type="entry name" value="PMK_GHMP_euk"/>
    <property type="match status" value="1"/>
</dbReference>
<evidence type="ECO:0000313" key="14">
    <source>
        <dbReference type="EMBL" id="KAG2206315.1"/>
    </source>
</evidence>
<keyword evidence="9" id="KW-0752">Steroid biosynthesis</keyword>
<dbReference type="GO" id="GO:0010142">
    <property type="term" value="P:farnesyl diphosphate biosynthetic process, mevalonate pathway"/>
    <property type="evidence" value="ECO:0007669"/>
    <property type="project" value="TreeGrafter"/>
</dbReference>
<keyword evidence="6" id="KW-0547">Nucleotide-binding</keyword>
<keyword evidence="4" id="KW-0444">Lipid biosynthesis</keyword>
<evidence type="ECO:0000313" key="15">
    <source>
        <dbReference type="Proteomes" id="UP000603453"/>
    </source>
</evidence>
<evidence type="ECO:0000256" key="11">
    <source>
        <dbReference type="ARBA" id="ARBA00023221"/>
    </source>
</evidence>
<evidence type="ECO:0000256" key="1">
    <source>
        <dbReference type="ARBA" id="ARBA00005017"/>
    </source>
</evidence>
<keyword evidence="8" id="KW-0067">ATP-binding</keyword>
<keyword evidence="15" id="KW-1185">Reference proteome</keyword>
<dbReference type="InterPro" id="IPR035102">
    <property type="entry name" value="Phosphomevalonate_kinase"/>
</dbReference>
<evidence type="ECO:0000256" key="10">
    <source>
        <dbReference type="ARBA" id="ARBA00023098"/>
    </source>
</evidence>
<dbReference type="Proteomes" id="UP000603453">
    <property type="component" value="Unassembled WGS sequence"/>
</dbReference>
<evidence type="ECO:0000256" key="5">
    <source>
        <dbReference type="ARBA" id="ARBA00022679"/>
    </source>
</evidence>
<evidence type="ECO:0000256" key="12">
    <source>
        <dbReference type="ARBA" id="ARBA00029326"/>
    </source>
</evidence>
<proteinExistence type="inferred from homology"/>
<evidence type="ECO:0000256" key="2">
    <source>
        <dbReference type="ARBA" id="ARBA00006495"/>
    </source>
</evidence>
<dbReference type="PANTHER" id="PTHR31814">
    <property type="match status" value="1"/>
</dbReference>
<dbReference type="EMBL" id="JAEPRD010000031">
    <property type="protein sequence ID" value="KAG2206315.1"/>
    <property type="molecule type" value="Genomic_DNA"/>
</dbReference>
<evidence type="ECO:0000256" key="4">
    <source>
        <dbReference type="ARBA" id="ARBA00022516"/>
    </source>
</evidence>
<name>A0A8H7V3Y6_9FUNG</name>
<evidence type="ECO:0000256" key="7">
    <source>
        <dbReference type="ARBA" id="ARBA00022777"/>
    </source>
</evidence>
<dbReference type="InterPro" id="IPR020568">
    <property type="entry name" value="Ribosomal_Su5_D2-typ_SF"/>
</dbReference>